<dbReference type="EMBL" id="CACVAW010000058">
    <property type="protein sequence ID" value="CAA6813824.1"/>
    <property type="molecule type" value="Genomic_DNA"/>
</dbReference>
<accession>A0A6S6TFK6</accession>
<organism evidence="2">
    <name type="scientific">uncultured Campylobacterales bacterium</name>
    <dbReference type="NCBI Taxonomy" id="352960"/>
    <lineage>
        <taxon>Bacteria</taxon>
        <taxon>Pseudomonadati</taxon>
        <taxon>Campylobacterota</taxon>
        <taxon>Epsilonproteobacteria</taxon>
        <taxon>Campylobacterales</taxon>
        <taxon>environmental samples</taxon>
    </lineage>
</organism>
<evidence type="ECO:0000313" key="2">
    <source>
        <dbReference type="EMBL" id="CAA6813824.1"/>
    </source>
</evidence>
<feature type="domain" description="Chorismate-utilising enzyme C-terminal" evidence="1">
    <location>
        <begin position="75"/>
        <end position="318"/>
    </location>
</feature>
<dbReference type="InterPro" id="IPR019999">
    <property type="entry name" value="Anth_synth_I-like"/>
</dbReference>
<sequence length="324" mass="37475">MDNFLNKKEFTLKLNKLGSSKTPCLFFSNFEASKFFITTNLNHPDILYKFNSNKNYNNTKQTTLSIKQKDFIEYKTYLEQFSEVQNKIKEGNTYLLNLTSKTKINTPNSLQEIFYNTDAKFTFLYKDKFTFFSPERFIKIQNNKISTYPMKGTIDASTPNAKELLLSSPKELAEHTMIVDLLRNDLSKISNNVQVERFRYTEQIKTNNKNLITTSSKISSKLEQNWQKDLGSIISELLPAGSISGTPKRSTCNIIKNIEDYERDFFTGICAIFDGQNLDSAIMIRFIERKNNELYYKSGGGITIDSDIDSEYEEMCQKVYFPIG</sequence>
<dbReference type="PANTHER" id="PTHR11236">
    <property type="entry name" value="AMINOBENZOATE/ANTHRANILATE SYNTHASE"/>
    <property type="match status" value="1"/>
</dbReference>
<dbReference type="SUPFAM" id="SSF56322">
    <property type="entry name" value="ADC synthase"/>
    <property type="match status" value="1"/>
</dbReference>
<dbReference type="PRINTS" id="PR00095">
    <property type="entry name" value="ANTSNTHASEI"/>
</dbReference>
<dbReference type="AlphaFoldDB" id="A0A6S6TFK6"/>
<proteinExistence type="predicted"/>
<dbReference type="InterPro" id="IPR015890">
    <property type="entry name" value="Chorismate_C"/>
</dbReference>
<dbReference type="InterPro" id="IPR005801">
    <property type="entry name" value="ADC_synthase"/>
</dbReference>
<dbReference type="PANTHER" id="PTHR11236:SF50">
    <property type="entry name" value="AMINODEOXYCHORISMATE SYNTHASE COMPONENT 1"/>
    <property type="match status" value="1"/>
</dbReference>
<dbReference type="EC" id="2.6.1.85" evidence="2"/>
<keyword evidence="2" id="KW-0032">Aminotransferase</keyword>
<dbReference type="GO" id="GO:0046820">
    <property type="term" value="F:4-amino-4-deoxychorismate synthase activity"/>
    <property type="evidence" value="ECO:0007669"/>
    <property type="project" value="UniProtKB-EC"/>
</dbReference>
<keyword evidence="2" id="KW-0808">Transferase</keyword>
<gene>
    <name evidence="2" type="ORF">HELGO_WM23512</name>
</gene>
<name>A0A6S6TFK6_9BACT</name>
<dbReference type="Gene3D" id="3.60.120.10">
    <property type="entry name" value="Anthranilate synthase"/>
    <property type="match status" value="1"/>
</dbReference>
<dbReference type="Pfam" id="PF00425">
    <property type="entry name" value="Chorismate_bind"/>
    <property type="match status" value="1"/>
</dbReference>
<dbReference type="NCBIfam" id="NF005486">
    <property type="entry name" value="PRK07093.1"/>
    <property type="match status" value="1"/>
</dbReference>
<reference evidence="2" key="1">
    <citation type="submission" date="2020-01" db="EMBL/GenBank/DDBJ databases">
        <authorList>
            <person name="Meier V. D."/>
            <person name="Meier V D."/>
        </authorList>
    </citation>
    <scope>NUCLEOTIDE SEQUENCE</scope>
    <source>
        <strain evidence="2">HLG_WM_MAG_12</strain>
    </source>
</reference>
<evidence type="ECO:0000259" key="1">
    <source>
        <dbReference type="Pfam" id="PF00425"/>
    </source>
</evidence>
<protein>
    <submittedName>
        <fullName evidence="2">Para-aminobenzoate synthase, aminase component (EC)</fullName>
        <ecNumber evidence="2">2.6.1.85</ecNumber>
    </submittedName>
</protein>
<dbReference type="GO" id="GO:0000162">
    <property type="term" value="P:L-tryptophan biosynthetic process"/>
    <property type="evidence" value="ECO:0007669"/>
    <property type="project" value="TreeGrafter"/>
</dbReference>